<dbReference type="GeneID" id="71980879"/>
<protein>
    <recommendedName>
        <fullName evidence="4">ESCRT-II complex subunit VPS25</fullName>
    </recommendedName>
</protein>
<dbReference type="KEGG" id="ffu:CLAFUR5_01001"/>
<accession>A0A9Q8P355</accession>
<gene>
    <name evidence="5" type="ORF">CLAFUR5_01001</name>
</gene>
<organism evidence="5 6">
    <name type="scientific">Passalora fulva</name>
    <name type="common">Tomato leaf mold</name>
    <name type="synonym">Cladosporium fulvum</name>
    <dbReference type="NCBI Taxonomy" id="5499"/>
    <lineage>
        <taxon>Eukaryota</taxon>
        <taxon>Fungi</taxon>
        <taxon>Dikarya</taxon>
        <taxon>Ascomycota</taxon>
        <taxon>Pezizomycotina</taxon>
        <taxon>Dothideomycetes</taxon>
        <taxon>Dothideomycetidae</taxon>
        <taxon>Mycosphaerellales</taxon>
        <taxon>Mycosphaerellaceae</taxon>
        <taxon>Fulvia</taxon>
    </lineage>
</organism>
<sequence length="217" mass="24314">MDAASPEPSLAGLSLGGSTYVPSRSTCPDQATASDASKFTLPAYTSFPPFYTLQPNLTTRARQLQLWSTLIIAYCAHHRLFKLSLSSPPADLFSNTAIKRSLKPNDVRSVLDHMSQPANGSLVEWIAPTTRGEQTHTCFVYWRSLSEWADSIYDWVDETGQKGAVLTVYEIREGEAVQNKEWKDIDEVLLRKIFHVLVKRGRAQIFGQEENAGVKFF</sequence>
<evidence type="ECO:0000256" key="4">
    <source>
        <dbReference type="ARBA" id="ARBA00030094"/>
    </source>
</evidence>
<dbReference type="GO" id="GO:0043328">
    <property type="term" value="P:protein transport to vacuole involved in ubiquitin-dependent protein catabolic process via the multivesicular body sorting pathway"/>
    <property type="evidence" value="ECO:0007669"/>
    <property type="project" value="TreeGrafter"/>
</dbReference>
<dbReference type="Gene3D" id="1.10.10.10">
    <property type="entry name" value="Winged helix-like DNA-binding domain superfamily/Winged helix DNA-binding domain"/>
    <property type="match status" value="1"/>
</dbReference>
<dbReference type="InterPro" id="IPR036388">
    <property type="entry name" value="WH-like_DNA-bd_sf"/>
</dbReference>
<dbReference type="InterPro" id="IPR036390">
    <property type="entry name" value="WH_DNA-bd_sf"/>
</dbReference>
<dbReference type="OrthoDB" id="245150at2759"/>
<dbReference type="FunFam" id="1.10.10.10:FF:000141">
    <property type="entry name" value="vacuolar protein-sorting-associated protein 25"/>
    <property type="match status" value="1"/>
</dbReference>
<keyword evidence="3" id="KW-0653">Protein transport</keyword>
<evidence type="ECO:0000256" key="1">
    <source>
        <dbReference type="ARBA" id="ARBA00009674"/>
    </source>
</evidence>
<dbReference type="AlphaFoldDB" id="A0A9Q8P355"/>
<dbReference type="GO" id="GO:0042803">
    <property type="term" value="F:protein homodimerization activity"/>
    <property type="evidence" value="ECO:0007669"/>
    <property type="project" value="TreeGrafter"/>
</dbReference>
<reference evidence="5" key="1">
    <citation type="submission" date="2021-12" db="EMBL/GenBank/DDBJ databases">
        <authorList>
            <person name="Zaccaron A."/>
            <person name="Stergiopoulos I."/>
        </authorList>
    </citation>
    <scope>NUCLEOTIDE SEQUENCE</scope>
    <source>
        <strain evidence="5">Race5_Kim</strain>
    </source>
</reference>
<dbReference type="EMBL" id="CP090163">
    <property type="protein sequence ID" value="UJO11444.1"/>
    <property type="molecule type" value="Genomic_DNA"/>
</dbReference>
<dbReference type="Pfam" id="PF05871">
    <property type="entry name" value="ESCRT-II"/>
    <property type="match status" value="1"/>
</dbReference>
<evidence type="ECO:0000256" key="3">
    <source>
        <dbReference type="ARBA" id="ARBA00022927"/>
    </source>
</evidence>
<dbReference type="Proteomes" id="UP000756132">
    <property type="component" value="Chromosome 1"/>
</dbReference>
<dbReference type="InterPro" id="IPR014041">
    <property type="entry name" value="ESCRT-II_cplx_Vps25-sub_N"/>
</dbReference>
<dbReference type="GO" id="GO:0016236">
    <property type="term" value="P:macroautophagy"/>
    <property type="evidence" value="ECO:0007669"/>
    <property type="project" value="UniProtKB-ARBA"/>
</dbReference>
<dbReference type="SUPFAM" id="SSF46785">
    <property type="entry name" value="Winged helix' DNA-binding domain"/>
    <property type="match status" value="2"/>
</dbReference>
<dbReference type="GO" id="GO:0005198">
    <property type="term" value="F:structural molecule activity"/>
    <property type="evidence" value="ECO:0007669"/>
    <property type="project" value="TreeGrafter"/>
</dbReference>
<evidence type="ECO:0000313" key="5">
    <source>
        <dbReference type="EMBL" id="UJO11444.1"/>
    </source>
</evidence>
<name>A0A9Q8P355_PASFU</name>
<dbReference type="PANTHER" id="PTHR13149">
    <property type="entry name" value="VACUOLAR PROTEIN SORTING-ASSOCIATED PROTEIN VPS25"/>
    <property type="match status" value="1"/>
</dbReference>
<evidence type="ECO:0000313" key="6">
    <source>
        <dbReference type="Proteomes" id="UP000756132"/>
    </source>
</evidence>
<evidence type="ECO:0000256" key="2">
    <source>
        <dbReference type="ARBA" id="ARBA00022448"/>
    </source>
</evidence>
<reference evidence="5" key="2">
    <citation type="journal article" date="2022" name="Microb. Genom.">
        <title>A chromosome-scale genome assembly of the tomato pathogen Cladosporium fulvum reveals a compartmentalized genome architecture and the presence of a dispensable chromosome.</title>
        <authorList>
            <person name="Zaccaron A.Z."/>
            <person name="Chen L.H."/>
            <person name="Samaras A."/>
            <person name="Stergiopoulos I."/>
        </authorList>
    </citation>
    <scope>NUCLEOTIDE SEQUENCE</scope>
    <source>
        <strain evidence="5">Race5_Kim</strain>
    </source>
</reference>
<dbReference type="RefSeq" id="XP_047755810.1">
    <property type="nucleotide sequence ID" value="XM_047900149.1"/>
</dbReference>
<dbReference type="OMA" id="TRCLIMW"/>
<comment type="similarity">
    <text evidence="1">Belongs to the VPS25 family.</text>
</comment>
<dbReference type="PANTHER" id="PTHR13149:SF0">
    <property type="entry name" value="VACUOLAR PROTEIN-SORTING-ASSOCIATED PROTEIN 25"/>
    <property type="match status" value="1"/>
</dbReference>
<dbReference type="GO" id="GO:0000814">
    <property type="term" value="C:ESCRT II complex"/>
    <property type="evidence" value="ECO:0007669"/>
    <property type="project" value="InterPro"/>
</dbReference>
<dbReference type="Gene3D" id="1.10.10.570">
    <property type="entry name" value="Winged helix' DNA-binding domain. Chain C. Domain 1"/>
    <property type="match status" value="1"/>
</dbReference>
<keyword evidence="2" id="KW-0813">Transport</keyword>
<proteinExistence type="inferred from homology"/>
<dbReference type="InterPro" id="IPR008570">
    <property type="entry name" value="ESCRT-II_cplx_Vps25-sub"/>
</dbReference>
<keyword evidence="6" id="KW-1185">Reference proteome</keyword>